<comment type="caution">
    <text evidence="1">The sequence shown here is derived from an EMBL/GenBank/DDBJ whole genome shotgun (WGS) entry which is preliminary data.</text>
</comment>
<proteinExistence type="predicted"/>
<organism evidence="1 2">
    <name type="scientific">Undibacterium hunanense</name>
    <dbReference type="NCBI Taxonomy" id="2762292"/>
    <lineage>
        <taxon>Bacteria</taxon>
        <taxon>Pseudomonadati</taxon>
        <taxon>Pseudomonadota</taxon>
        <taxon>Betaproteobacteria</taxon>
        <taxon>Burkholderiales</taxon>
        <taxon>Oxalobacteraceae</taxon>
        <taxon>Undibacterium</taxon>
    </lineage>
</organism>
<dbReference type="RefSeq" id="WP_186949201.1">
    <property type="nucleotide sequence ID" value="NZ_JACOGF010000012.1"/>
</dbReference>
<dbReference type="EMBL" id="JACOGF010000012">
    <property type="protein sequence ID" value="MBC3919940.1"/>
    <property type="molecule type" value="Genomic_DNA"/>
</dbReference>
<evidence type="ECO:0000313" key="1">
    <source>
        <dbReference type="EMBL" id="MBC3919940.1"/>
    </source>
</evidence>
<protein>
    <submittedName>
        <fullName evidence="1">Uncharacterized protein</fullName>
    </submittedName>
</protein>
<keyword evidence="2" id="KW-1185">Reference proteome</keyword>
<sequence length="152" mass="17923">MLEETMFENLDHLYRFPTRAAIDALAIRFNLPNTKDMQDWEYEVADANRIAEFLAAYDSGELSEDEKFTLVAILFESFWDALDEGRSFLNSASWKHFLDLLEQDIQIHIYLVWYWSSVNKPEADIDNPDYMFSISPLIRPLLLQHQGKFARH</sequence>
<name>A0ABR6ZVN1_9BURK</name>
<reference evidence="1 2" key="1">
    <citation type="submission" date="2020-08" db="EMBL/GenBank/DDBJ databases">
        <title>Novel species isolated from subtropical streams in China.</title>
        <authorList>
            <person name="Lu H."/>
        </authorList>
    </citation>
    <scope>NUCLEOTIDE SEQUENCE [LARGE SCALE GENOMIC DNA]</scope>
    <source>
        <strain evidence="1 2">CY18W</strain>
    </source>
</reference>
<evidence type="ECO:0000313" key="2">
    <source>
        <dbReference type="Proteomes" id="UP000650424"/>
    </source>
</evidence>
<dbReference type="Proteomes" id="UP000650424">
    <property type="component" value="Unassembled WGS sequence"/>
</dbReference>
<accession>A0ABR6ZVN1</accession>
<gene>
    <name evidence="1" type="ORF">H8L32_20890</name>
</gene>